<organism evidence="1 2">
    <name type="scientific">Vibrio phage YC</name>
    <dbReference type="NCBI Taxonomy" id="2267403"/>
    <lineage>
        <taxon>Viruses</taxon>
        <taxon>Duplodnaviria</taxon>
        <taxon>Heunggongvirae</taxon>
        <taxon>Uroviricota</taxon>
        <taxon>Caudoviricetes</taxon>
        <taxon>Pantevenvirales</taxon>
        <taxon>Ackermannviridae</taxon>
        <taxon>Campanilevirus</taxon>
        <taxon>Campanilevirus YC</taxon>
    </lineage>
</organism>
<reference evidence="1 2" key="1">
    <citation type="submission" date="2018-05" db="EMBL/GenBank/DDBJ databases">
        <title>The genome of Vibrio coralliilyticus phage YC.</title>
        <authorList>
            <person name="Benler S."/>
        </authorList>
    </citation>
    <scope>NUCLEOTIDE SEQUENCE [LARGE SCALE GENOMIC DNA]</scope>
</reference>
<dbReference type="Proteomes" id="UP000260311">
    <property type="component" value="Segment"/>
</dbReference>
<sequence length="204" mass="22308">MLKMNSDLHAILTSVYELTLVGKAAKTDVIKKDSQLGDAARPLIKEAQSSGFITPASGVRGAWALTKSGLAYVDDSQEVEVVFKAVAGSDVVAVDKPTSRNLVNPNADTGPAENLVRELGFGRIKVQKAGVVVTYRGKRGKLRFVQVDGDWQMIVIPSKPELLQELHEDFDSQLTLADDCLYSNFWRAFLSDNDLEPQDLKGMV</sequence>
<dbReference type="KEGG" id="vg:55608570"/>
<evidence type="ECO:0000313" key="1">
    <source>
        <dbReference type="EMBL" id="AXC34492.1"/>
    </source>
</evidence>
<name>A0A384ZS51_9CAUD</name>
<proteinExistence type="predicted"/>
<keyword evidence="2" id="KW-1185">Reference proteome</keyword>
<accession>A0A384ZS51</accession>
<dbReference type="RefSeq" id="YP_009838338.1">
    <property type="nucleotide sequence ID" value="NC_048709.1"/>
</dbReference>
<protein>
    <submittedName>
        <fullName evidence="1">Uncharacterized protein</fullName>
    </submittedName>
</protein>
<dbReference type="GeneID" id="55608570"/>
<evidence type="ECO:0000313" key="2">
    <source>
        <dbReference type="Proteomes" id="UP000260311"/>
    </source>
</evidence>
<dbReference type="EMBL" id="MH375644">
    <property type="protein sequence ID" value="AXC34492.1"/>
    <property type="molecule type" value="Genomic_DNA"/>
</dbReference>